<dbReference type="InterPro" id="IPR015915">
    <property type="entry name" value="Kelch-typ_b-propeller"/>
</dbReference>
<sequence>MWQNIIGCVTCNLVYRRFILLPDKFEQRGSQYTQSQARIMETIQQPIIPGLPDDLALRCIAKLSHGYHGALECVSRRWRDLVRSEDYSCYKARNGWSGSWLFVLTEGFKNRWVAYDPEADRWHPLPRNNIASVQDGWDHCGFECVCVSSCLLVIGGFYVSSSSSPHQKPLVTRDVMRFDPFKKEWRMVAGMRTPRARFACAAVSGKVYVAGGCNLTQLSGLSSAEVYDPLADRWEELPAMPRPRKSCSGLGLSYKGSFHVLSDRVVMADQISSEVFNPLEMSWSTVGNIWPFSTVQVMRNDRVYTILDWGGSWIKTRDADEGEWYNVGSVPCVVLPNHPREPQVLGYGFAALRDELYVIGGQVLKLEGSGAGRSEIVRLSVVRVCNPLDRPLIWRETRPMCIPAGGSIIGCVSLEESSPP</sequence>
<name>A0A8X7W6A5_BRACI</name>
<dbReference type="InterPro" id="IPR011498">
    <property type="entry name" value="Kelch_2"/>
</dbReference>
<keyword evidence="5" id="KW-1185">Reference proteome</keyword>
<dbReference type="CDD" id="cd22152">
    <property type="entry name" value="F-box_AtAFR-like"/>
    <property type="match status" value="1"/>
</dbReference>
<dbReference type="PANTHER" id="PTHR46344:SF28">
    <property type="entry name" value="F-BOX DOMAIN-CONTAINING PROTEIN"/>
    <property type="match status" value="1"/>
</dbReference>
<evidence type="ECO:0000259" key="3">
    <source>
        <dbReference type="Pfam" id="PF00646"/>
    </source>
</evidence>
<evidence type="ECO:0000256" key="2">
    <source>
        <dbReference type="ARBA" id="ARBA00022737"/>
    </source>
</evidence>
<dbReference type="SMART" id="SM00612">
    <property type="entry name" value="Kelch"/>
    <property type="match status" value="2"/>
</dbReference>
<dbReference type="PANTHER" id="PTHR46344">
    <property type="entry name" value="OS02G0202900 PROTEIN"/>
    <property type="match status" value="1"/>
</dbReference>
<feature type="domain" description="F-box" evidence="3">
    <location>
        <begin position="49"/>
        <end position="85"/>
    </location>
</feature>
<proteinExistence type="predicted"/>
<evidence type="ECO:0000313" key="4">
    <source>
        <dbReference type="EMBL" id="KAG2323876.1"/>
    </source>
</evidence>
<reference evidence="4 5" key="1">
    <citation type="submission" date="2020-02" db="EMBL/GenBank/DDBJ databases">
        <authorList>
            <person name="Ma Q."/>
            <person name="Huang Y."/>
            <person name="Song X."/>
            <person name="Pei D."/>
        </authorList>
    </citation>
    <scope>NUCLEOTIDE SEQUENCE [LARGE SCALE GENOMIC DNA]</scope>
    <source>
        <strain evidence="4">Sxm20200214</strain>
        <tissue evidence="4">Leaf</tissue>
    </source>
</reference>
<keyword evidence="2" id="KW-0677">Repeat</keyword>
<keyword evidence="1" id="KW-0880">Kelch repeat</keyword>
<accession>A0A8X7W6A5</accession>
<comment type="caution">
    <text evidence="4">The sequence shown here is derived from an EMBL/GenBank/DDBJ whole genome shotgun (WGS) entry which is preliminary data.</text>
</comment>
<dbReference type="InterPro" id="IPR036047">
    <property type="entry name" value="F-box-like_dom_sf"/>
</dbReference>
<dbReference type="Pfam" id="PF01344">
    <property type="entry name" value="Kelch_1"/>
    <property type="match status" value="1"/>
</dbReference>
<dbReference type="EMBL" id="JAAMPC010000002">
    <property type="protein sequence ID" value="KAG2323876.1"/>
    <property type="molecule type" value="Genomic_DNA"/>
</dbReference>
<evidence type="ECO:0000256" key="1">
    <source>
        <dbReference type="ARBA" id="ARBA00022441"/>
    </source>
</evidence>
<dbReference type="SUPFAM" id="SSF81383">
    <property type="entry name" value="F-box domain"/>
    <property type="match status" value="1"/>
</dbReference>
<dbReference type="InterPro" id="IPR006652">
    <property type="entry name" value="Kelch_1"/>
</dbReference>
<organism evidence="4 5">
    <name type="scientific">Brassica carinata</name>
    <name type="common">Ethiopian mustard</name>
    <name type="synonym">Abyssinian cabbage</name>
    <dbReference type="NCBI Taxonomy" id="52824"/>
    <lineage>
        <taxon>Eukaryota</taxon>
        <taxon>Viridiplantae</taxon>
        <taxon>Streptophyta</taxon>
        <taxon>Embryophyta</taxon>
        <taxon>Tracheophyta</taxon>
        <taxon>Spermatophyta</taxon>
        <taxon>Magnoliopsida</taxon>
        <taxon>eudicotyledons</taxon>
        <taxon>Gunneridae</taxon>
        <taxon>Pentapetalae</taxon>
        <taxon>rosids</taxon>
        <taxon>malvids</taxon>
        <taxon>Brassicales</taxon>
        <taxon>Brassicaceae</taxon>
        <taxon>Brassiceae</taxon>
        <taxon>Brassica</taxon>
    </lineage>
</organism>
<dbReference type="Pfam" id="PF00646">
    <property type="entry name" value="F-box"/>
    <property type="match status" value="1"/>
</dbReference>
<evidence type="ECO:0000313" key="5">
    <source>
        <dbReference type="Proteomes" id="UP000886595"/>
    </source>
</evidence>
<gene>
    <name evidence="4" type="ORF">Bca52824_006604</name>
</gene>
<dbReference type="Gene3D" id="2.120.10.80">
    <property type="entry name" value="Kelch-type beta propeller"/>
    <property type="match status" value="1"/>
</dbReference>
<protein>
    <recommendedName>
        <fullName evidence="3">F-box domain-containing protein</fullName>
    </recommendedName>
</protein>
<dbReference type="AlphaFoldDB" id="A0A8X7W6A5"/>
<dbReference type="InterPro" id="IPR001810">
    <property type="entry name" value="F-box_dom"/>
</dbReference>
<dbReference type="SUPFAM" id="SSF117281">
    <property type="entry name" value="Kelch motif"/>
    <property type="match status" value="1"/>
</dbReference>
<dbReference type="Pfam" id="PF07646">
    <property type="entry name" value="Kelch_2"/>
    <property type="match status" value="1"/>
</dbReference>
<dbReference type="OrthoDB" id="45365at2759"/>
<dbReference type="Proteomes" id="UP000886595">
    <property type="component" value="Unassembled WGS sequence"/>
</dbReference>